<accession>A0ACA9QTS8</accession>
<feature type="non-terminal residue" evidence="1">
    <location>
        <position position="42"/>
    </location>
</feature>
<comment type="caution">
    <text evidence="1">The sequence shown here is derived from an EMBL/GenBank/DDBJ whole genome shotgun (WGS) entry which is preliminary data.</text>
</comment>
<protein>
    <submittedName>
        <fullName evidence="1">14332_t:CDS:1</fullName>
    </submittedName>
</protein>
<evidence type="ECO:0000313" key="2">
    <source>
        <dbReference type="Proteomes" id="UP000789920"/>
    </source>
</evidence>
<evidence type="ECO:0000313" key="1">
    <source>
        <dbReference type="EMBL" id="CAG8759786.1"/>
    </source>
</evidence>
<organism evidence="1 2">
    <name type="scientific">Racocetra persica</name>
    <dbReference type="NCBI Taxonomy" id="160502"/>
    <lineage>
        <taxon>Eukaryota</taxon>
        <taxon>Fungi</taxon>
        <taxon>Fungi incertae sedis</taxon>
        <taxon>Mucoromycota</taxon>
        <taxon>Glomeromycotina</taxon>
        <taxon>Glomeromycetes</taxon>
        <taxon>Diversisporales</taxon>
        <taxon>Gigasporaceae</taxon>
        <taxon>Racocetra</taxon>
    </lineage>
</organism>
<dbReference type="EMBL" id="CAJVQC010035747">
    <property type="protein sequence ID" value="CAG8759786.1"/>
    <property type="molecule type" value="Genomic_DNA"/>
</dbReference>
<proteinExistence type="predicted"/>
<name>A0ACA9QTS8_9GLOM</name>
<keyword evidence="2" id="KW-1185">Reference proteome</keyword>
<sequence>IGNIPIYLIIKGIDLDSVSYESLDIKNSINNTVSSIGIEGIG</sequence>
<reference evidence="1" key="1">
    <citation type="submission" date="2021-06" db="EMBL/GenBank/DDBJ databases">
        <authorList>
            <person name="Kallberg Y."/>
            <person name="Tangrot J."/>
            <person name="Rosling A."/>
        </authorList>
    </citation>
    <scope>NUCLEOTIDE SEQUENCE</scope>
    <source>
        <strain evidence="1">MA461A</strain>
    </source>
</reference>
<dbReference type="Proteomes" id="UP000789920">
    <property type="component" value="Unassembled WGS sequence"/>
</dbReference>
<feature type="non-terminal residue" evidence="1">
    <location>
        <position position="1"/>
    </location>
</feature>
<gene>
    <name evidence="1" type="ORF">RPERSI_LOCUS15105</name>
</gene>